<evidence type="ECO:0000256" key="2">
    <source>
        <dbReference type="ARBA" id="ARBA00022514"/>
    </source>
</evidence>
<evidence type="ECO:0000256" key="1">
    <source>
        <dbReference type="ARBA" id="ARBA00004613"/>
    </source>
</evidence>
<gene>
    <name evidence="12" type="ORF">WMO24_05755</name>
</gene>
<dbReference type="Pfam" id="PF01187">
    <property type="entry name" value="MIF"/>
    <property type="match status" value="1"/>
</dbReference>
<name>A0ABV1GE23_9FIRM</name>
<keyword evidence="13" id="KW-1185">Reference proteome</keyword>
<evidence type="ECO:0000256" key="11">
    <source>
        <dbReference type="ARBA" id="ARBA00042730"/>
    </source>
</evidence>
<comment type="catalytic activity">
    <reaction evidence="5">
        <text>3-phenylpyruvate = enol-phenylpyruvate</text>
        <dbReference type="Rhea" id="RHEA:17097"/>
        <dbReference type="ChEBI" id="CHEBI:16815"/>
        <dbReference type="ChEBI" id="CHEBI:18005"/>
        <dbReference type="EC" id="5.3.2.1"/>
    </reaction>
</comment>
<dbReference type="InterPro" id="IPR014347">
    <property type="entry name" value="Tautomerase/MIF_sf"/>
</dbReference>
<evidence type="ECO:0000256" key="8">
    <source>
        <dbReference type="ARBA" id="ARBA00039086"/>
    </source>
</evidence>
<comment type="subcellular location">
    <subcellularLocation>
        <location evidence="1">Secreted</location>
    </subcellularLocation>
</comment>
<evidence type="ECO:0000256" key="6">
    <source>
        <dbReference type="ARBA" id="ARBA00036823"/>
    </source>
</evidence>
<dbReference type="EC" id="5.3.2.1" evidence="8"/>
<organism evidence="12 13">
    <name type="scientific">Ruthenibacterium intestinale</name>
    <dbReference type="NCBI Taxonomy" id="3133163"/>
    <lineage>
        <taxon>Bacteria</taxon>
        <taxon>Bacillati</taxon>
        <taxon>Bacillota</taxon>
        <taxon>Clostridia</taxon>
        <taxon>Eubacteriales</taxon>
        <taxon>Oscillospiraceae</taxon>
        <taxon>Ruthenibacterium</taxon>
    </lineage>
</organism>
<protein>
    <recommendedName>
        <fullName evidence="11">L-dopachrome isomerase</fullName>
        <ecNumber evidence="8">5.3.2.1</ecNumber>
        <ecNumber evidence="7">5.3.3.12</ecNumber>
    </recommendedName>
    <alternativeName>
        <fullName evidence="9">L-dopachrome tautomerase</fullName>
    </alternativeName>
    <alternativeName>
        <fullName evidence="10">Phenylpyruvate tautomerase</fullName>
    </alternativeName>
</protein>
<comment type="catalytic activity">
    <reaction evidence="6">
        <text>L-dopachrome = 5,6-dihydroxyindole-2-carboxylate</text>
        <dbReference type="Rhea" id="RHEA:13041"/>
        <dbReference type="ChEBI" id="CHEBI:16875"/>
        <dbReference type="ChEBI" id="CHEBI:57509"/>
        <dbReference type="EC" id="5.3.3.12"/>
    </reaction>
</comment>
<dbReference type="Proteomes" id="UP001477672">
    <property type="component" value="Unassembled WGS sequence"/>
</dbReference>
<dbReference type="RefSeq" id="WP_349215369.1">
    <property type="nucleotide sequence ID" value="NZ_JBBMFA010000074.1"/>
</dbReference>
<comment type="caution">
    <text evidence="12">The sequence shown here is derived from an EMBL/GenBank/DDBJ whole genome shotgun (WGS) entry which is preliminary data.</text>
</comment>
<evidence type="ECO:0000313" key="13">
    <source>
        <dbReference type="Proteomes" id="UP001477672"/>
    </source>
</evidence>
<keyword evidence="2" id="KW-0202">Cytokine</keyword>
<dbReference type="PANTHER" id="PTHR11954:SF6">
    <property type="entry name" value="MACROPHAGE MIGRATION INHIBITORY FACTOR"/>
    <property type="match status" value="1"/>
</dbReference>
<reference evidence="12 13" key="1">
    <citation type="submission" date="2024-03" db="EMBL/GenBank/DDBJ databases">
        <title>Human intestinal bacterial collection.</title>
        <authorList>
            <person name="Pauvert C."/>
            <person name="Hitch T.C.A."/>
            <person name="Clavel T."/>
        </authorList>
    </citation>
    <scope>NUCLEOTIDE SEQUENCE [LARGE SCALE GENOMIC DNA]</scope>
    <source>
        <strain evidence="12 13">CLA-JM-H11</strain>
    </source>
</reference>
<dbReference type="EC" id="5.3.3.12" evidence="7"/>
<dbReference type="Gene3D" id="3.30.429.10">
    <property type="entry name" value="Macrophage Migration Inhibitory Factor"/>
    <property type="match status" value="1"/>
</dbReference>
<dbReference type="PANTHER" id="PTHR11954">
    <property type="entry name" value="D-DOPACHROME DECARBOXYLASE"/>
    <property type="match status" value="1"/>
</dbReference>
<keyword evidence="3" id="KW-0964">Secreted</keyword>
<evidence type="ECO:0000256" key="5">
    <source>
        <dbReference type="ARBA" id="ARBA00036735"/>
    </source>
</evidence>
<keyword evidence="4" id="KW-0413">Isomerase</keyword>
<proteinExistence type="predicted"/>
<dbReference type="InterPro" id="IPR001398">
    <property type="entry name" value="Macrophage_inhib_fac"/>
</dbReference>
<accession>A0ABV1GE23</accession>
<sequence>MPFIHVRTNVEAPDIACELAKQRLGHAVEALPGKSEAWLMVEIDPAAYLWFQGSYEPAAMVTVSLYGGAPEEAYDDLTSRITEILSGIFQIEPDRIYVQYQETPHWGWNGRNF</sequence>
<dbReference type="SUPFAM" id="SSF55331">
    <property type="entry name" value="Tautomerase/MIF"/>
    <property type="match status" value="1"/>
</dbReference>
<evidence type="ECO:0000313" key="12">
    <source>
        <dbReference type="EMBL" id="MEQ2519938.1"/>
    </source>
</evidence>
<evidence type="ECO:0000256" key="7">
    <source>
        <dbReference type="ARBA" id="ARBA00038932"/>
    </source>
</evidence>
<evidence type="ECO:0000256" key="10">
    <source>
        <dbReference type="ARBA" id="ARBA00041912"/>
    </source>
</evidence>
<evidence type="ECO:0000256" key="3">
    <source>
        <dbReference type="ARBA" id="ARBA00022525"/>
    </source>
</evidence>
<dbReference type="EMBL" id="JBBMFA010000074">
    <property type="protein sequence ID" value="MEQ2519938.1"/>
    <property type="molecule type" value="Genomic_DNA"/>
</dbReference>
<evidence type="ECO:0000256" key="9">
    <source>
        <dbReference type="ARBA" id="ARBA00041631"/>
    </source>
</evidence>
<evidence type="ECO:0000256" key="4">
    <source>
        <dbReference type="ARBA" id="ARBA00023235"/>
    </source>
</evidence>